<name>A0A8S5PC35_9CAUD</name>
<proteinExistence type="predicted"/>
<accession>A0A8S5PC35</accession>
<reference evidence="1" key="1">
    <citation type="journal article" date="2021" name="Proc. Natl. Acad. Sci. U.S.A.">
        <title>A Catalog of Tens of Thousands of Viruses from Human Metagenomes Reveals Hidden Associations with Chronic Diseases.</title>
        <authorList>
            <person name="Tisza M.J."/>
            <person name="Buck C.B."/>
        </authorList>
    </citation>
    <scope>NUCLEOTIDE SEQUENCE</scope>
    <source>
        <strain evidence="1">CtmpG14</strain>
    </source>
</reference>
<organism evidence="1">
    <name type="scientific">Siphoviridae sp. ctmpG14</name>
    <dbReference type="NCBI Taxonomy" id="2825654"/>
    <lineage>
        <taxon>Viruses</taxon>
        <taxon>Duplodnaviria</taxon>
        <taxon>Heunggongvirae</taxon>
        <taxon>Uroviricota</taxon>
        <taxon>Caudoviricetes</taxon>
    </lineage>
</organism>
<sequence>MTTISLHLVALLEEVSWSHEAENISFRIDKSYSGRFMYGETCLGFCLERNADWLDIFDMFENVNPYLFEIVKRELRELKECARTDSMGLDKIFYFPGHQYPKTFTDKEA</sequence>
<dbReference type="EMBL" id="BK015384">
    <property type="protein sequence ID" value="DAE04173.1"/>
    <property type="molecule type" value="Genomic_DNA"/>
</dbReference>
<protein>
    <submittedName>
        <fullName evidence="1">Uncharacterized protein</fullName>
    </submittedName>
</protein>
<evidence type="ECO:0000313" key="1">
    <source>
        <dbReference type="EMBL" id="DAE04173.1"/>
    </source>
</evidence>